<protein>
    <recommendedName>
        <fullName evidence="1">Xrn1 N-terminal domain-containing protein</fullName>
    </recommendedName>
</protein>
<gene>
    <name evidence="2" type="ORF">U9M48_005366</name>
</gene>
<evidence type="ECO:0000313" key="3">
    <source>
        <dbReference type="Proteomes" id="UP001341281"/>
    </source>
</evidence>
<dbReference type="PANTHER" id="PTHR33170">
    <property type="entry name" value="DUF4283 DOMAIN-CONTAINING PROTEIN-RELATED"/>
    <property type="match status" value="1"/>
</dbReference>
<dbReference type="Gene3D" id="3.40.50.12390">
    <property type="match status" value="1"/>
</dbReference>
<reference evidence="2 3" key="1">
    <citation type="submission" date="2024-02" db="EMBL/GenBank/DDBJ databases">
        <title>High-quality chromosome-scale genome assembly of Pensacola bahiagrass (Paspalum notatum Flugge var. saurae).</title>
        <authorList>
            <person name="Vega J.M."/>
            <person name="Podio M."/>
            <person name="Orjuela J."/>
            <person name="Siena L.A."/>
            <person name="Pessino S.C."/>
            <person name="Combes M.C."/>
            <person name="Mariac C."/>
            <person name="Albertini E."/>
            <person name="Pupilli F."/>
            <person name="Ortiz J.P.A."/>
            <person name="Leblanc O."/>
        </authorList>
    </citation>
    <scope>NUCLEOTIDE SEQUENCE [LARGE SCALE GENOMIC DNA]</scope>
    <source>
        <strain evidence="2">R1</strain>
        <tissue evidence="2">Leaf</tissue>
    </source>
</reference>
<dbReference type="InterPro" id="IPR004859">
    <property type="entry name" value="Xrn1_N"/>
</dbReference>
<sequence>MCIGHAQEEGNVDLDCVVCNKKNSHLSFKCPILKMPKRLIIFCGMNLVSCICLRAEIDYKLEVPDMSPTTLFKYRGKLSTDVIHSELARLTNTIDWQWLPICKEIQRMADIAFQLRSYNITLTISDRHASNDIAPTYDLGEVWVHISALSYFFGLWFLLLGTLEVDMLTYRKKGVIRVLVGMLDRDRLPYTTDLVFGKEGYNTFSLEEDSFVQEPPPPTDLDPMDCRTKTGDLEEILTPQLLHALQEVHVRYSNFNRLMVVLSDANVPGAEEHKIMSFIRGQRSTKDPNTRDCLFGHAADLIMLALTSHEVHFSILCEDVLLPNQGKNNSQITEVDPKESYLVLHAPNPR</sequence>
<name>A0AAQ3PXF8_PASNO</name>
<evidence type="ECO:0000313" key="2">
    <source>
        <dbReference type="EMBL" id="WVZ54592.1"/>
    </source>
</evidence>
<feature type="domain" description="Xrn1 N-terminal" evidence="1">
    <location>
        <begin position="238"/>
        <end position="318"/>
    </location>
</feature>
<dbReference type="Proteomes" id="UP001341281">
    <property type="component" value="Chromosome 01"/>
</dbReference>
<proteinExistence type="predicted"/>
<dbReference type="AlphaFoldDB" id="A0AAQ3PXF8"/>
<accession>A0AAQ3PXF8</accession>
<dbReference type="EMBL" id="CP144745">
    <property type="protein sequence ID" value="WVZ54592.1"/>
    <property type="molecule type" value="Genomic_DNA"/>
</dbReference>
<keyword evidence="3" id="KW-1185">Reference proteome</keyword>
<organism evidence="2 3">
    <name type="scientific">Paspalum notatum var. saurae</name>
    <dbReference type="NCBI Taxonomy" id="547442"/>
    <lineage>
        <taxon>Eukaryota</taxon>
        <taxon>Viridiplantae</taxon>
        <taxon>Streptophyta</taxon>
        <taxon>Embryophyta</taxon>
        <taxon>Tracheophyta</taxon>
        <taxon>Spermatophyta</taxon>
        <taxon>Magnoliopsida</taxon>
        <taxon>Liliopsida</taxon>
        <taxon>Poales</taxon>
        <taxon>Poaceae</taxon>
        <taxon>PACMAD clade</taxon>
        <taxon>Panicoideae</taxon>
        <taxon>Andropogonodae</taxon>
        <taxon>Paspaleae</taxon>
        <taxon>Paspalinae</taxon>
        <taxon>Paspalum</taxon>
    </lineage>
</organism>
<dbReference type="GO" id="GO:0004527">
    <property type="term" value="F:exonuclease activity"/>
    <property type="evidence" value="ECO:0007669"/>
    <property type="project" value="InterPro"/>
</dbReference>
<dbReference type="GO" id="GO:0003676">
    <property type="term" value="F:nucleic acid binding"/>
    <property type="evidence" value="ECO:0007669"/>
    <property type="project" value="InterPro"/>
</dbReference>
<dbReference type="Pfam" id="PF03159">
    <property type="entry name" value="XRN_N"/>
    <property type="match status" value="1"/>
</dbReference>
<dbReference type="PANTHER" id="PTHR33170:SF8">
    <property type="entry name" value="OS07G0485366 PROTEIN"/>
    <property type="match status" value="1"/>
</dbReference>
<evidence type="ECO:0000259" key="1">
    <source>
        <dbReference type="Pfam" id="PF03159"/>
    </source>
</evidence>